<evidence type="ECO:0000313" key="2">
    <source>
        <dbReference type="EMBL" id="RAV23255.1"/>
    </source>
</evidence>
<dbReference type="Proteomes" id="UP000250369">
    <property type="component" value="Unassembled WGS sequence"/>
</dbReference>
<gene>
    <name evidence="2" type="ORF">DQG23_03425</name>
</gene>
<keyword evidence="1" id="KW-0472">Membrane</keyword>
<protein>
    <submittedName>
        <fullName evidence="2">Uncharacterized protein</fullName>
    </submittedName>
</protein>
<reference evidence="2 3" key="1">
    <citation type="journal article" date="2009" name="Int. J. Syst. Evol. Microbiol.">
        <title>Paenibacillus contaminans sp. nov., isolated from a contaminated laboratory plate.</title>
        <authorList>
            <person name="Chou J.H."/>
            <person name="Lee J.H."/>
            <person name="Lin M.C."/>
            <person name="Chang P.S."/>
            <person name="Arun A.B."/>
            <person name="Young C.C."/>
            <person name="Chen W.M."/>
        </authorList>
    </citation>
    <scope>NUCLEOTIDE SEQUENCE [LARGE SCALE GENOMIC DNA]</scope>
    <source>
        <strain evidence="2 3">CKOBP-6</strain>
    </source>
</reference>
<accession>A0A329MTG9</accession>
<evidence type="ECO:0000256" key="1">
    <source>
        <dbReference type="SAM" id="Phobius"/>
    </source>
</evidence>
<feature type="transmembrane region" description="Helical" evidence="1">
    <location>
        <begin position="29"/>
        <end position="48"/>
    </location>
</feature>
<keyword evidence="1" id="KW-1133">Transmembrane helix</keyword>
<evidence type="ECO:0000313" key="3">
    <source>
        <dbReference type="Proteomes" id="UP000250369"/>
    </source>
</evidence>
<keyword evidence="1" id="KW-0812">Transmembrane</keyword>
<dbReference type="AlphaFoldDB" id="A0A329MTG9"/>
<dbReference type="EMBL" id="QMFB01000001">
    <property type="protein sequence ID" value="RAV23255.1"/>
    <property type="molecule type" value="Genomic_DNA"/>
</dbReference>
<proteinExistence type="predicted"/>
<keyword evidence="3" id="KW-1185">Reference proteome</keyword>
<name>A0A329MTG9_9BACL</name>
<comment type="caution">
    <text evidence="2">The sequence shown here is derived from an EMBL/GenBank/DDBJ whole genome shotgun (WGS) entry which is preliminary data.</text>
</comment>
<sequence length="67" mass="7674">MIGFLLFFAAALGVSLTFLIRSKAERKEIFLFVGILFLGFADWMSIFLDHKFKSSKIIANLMEWIGL</sequence>
<organism evidence="2 3">
    <name type="scientific">Paenibacillus contaminans</name>
    <dbReference type="NCBI Taxonomy" id="450362"/>
    <lineage>
        <taxon>Bacteria</taxon>
        <taxon>Bacillati</taxon>
        <taxon>Bacillota</taxon>
        <taxon>Bacilli</taxon>
        <taxon>Bacillales</taxon>
        <taxon>Paenibacillaceae</taxon>
        <taxon>Paenibacillus</taxon>
    </lineage>
</organism>